<keyword evidence="3" id="KW-1185">Reference proteome</keyword>
<keyword evidence="1" id="KW-0175">Coiled coil</keyword>
<reference evidence="3" key="1">
    <citation type="journal article" date="2019" name="Int. J. Syst. Evol. Microbiol.">
        <title>The Global Catalogue of Microorganisms (GCM) 10K type strain sequencing project: providing services to taxonomists for standard genome sequencing and annotation.</title>
        <authorList>
            <consortium name="The Broad Institute Genomics Platform"/>
            <consortium name="The Broad Institute Genome Sequencing Center for Infectious Disease"/>
            <person name="Wu L."/>
            <person name="Ma J."/>
        </authorList>
    </citation>
    <scope>NUCLEOTIDE SEQUENCE [LARGE SCALE GENOMIC DNA]</scope>
    <source>
        <strain evidence="3">CGMCC 4.7357</strain>
    </source>
</reference>
<sequence length="286" mass="32304">MNKKFFVGLAIAALMLTSCGKNSSACKDLQAQYDSIAAVNEGHEREISQMDSLISSVLLNFQEINRMEGMINVSPTSGEMRKSQKERIEDNMKLINEKMQANRQAIEELNAKLAKYGQQNKGLKKTIESLKRQFNEKSAEVQRLQDELVRKNLYIGMQDSIINKQNSDLNDRETEIASQKAELAEQDKQIHTVRYCIGTNADLKEMGVLVKGRLNIGSSANMNYFTTGDLRKISQIPLHSKKADILTSHPSESYELIKNADKMLTLVIKNADKFWSNSKVLVVKVK</sequence>
<evidence type="ECO:0000313" key="2">
    <source>
        <dbReference type="EMBL" id="MFC4666242.1"/>
    </source>
</evidence>
<dbReference type="PROSITE" id="PS51257">
    <property type="entry name" value="PROKAR_LIPOPROTEIN"/>
    <property type="match status" value="1"/>
</dbReference>
<name>A0ABV9K8A4_9PORP</name>
<dbReference type="Proteomes" id="UP001596020">
    <property type="component" value="Unassembled WGS sequence"/>
</dbReference>
<evidence type="ECO:0008006" key="4">
    <source>
        <dbReference type="Google" id="ProtNLM"/>
    </source>
</evidence>
<evidence type="ECO:0000256" key="1">
    <source>
        <dbReference type="SAM" id="Coils"/>
    </source>
</evidence>
<comment type="caution">
    <text evidence="2">The sequence shown here is derived from an EMBL/GenBank/DDBJ whole genome shotgun (WGS) entry which is preliminary data.</text>
</comment>
<accession>A0ABV9K8A4</accession>
<organism evidence="2 3">
    <name type="scientific">Falsiporphyromonas endometrii</name>
    <dbReference type="NCBI Taxonomy" id="1387297"/>
    <lineage>
        <taxon>Bacteria</taxon>
        <taxon>Pseudomonadati</taxon>
        <taxon>Bacteroidota</taxon>
        <taxon>Bacteroidia</taxon>
        <taxon>Bacteroidales</taxon>
        <taxon>Porphyromonadaceae</taxon>
        <taxon>Falsiporphyromonas</taxon>
    </lineage>
</organism>
<dbReference type="EMBL" id="JBHSGO010000186">
    <property type="protein sequence ID" value="MFC4666242.1"/>
    <property type="molecule type" value="Genomic_DNA"/>
</dbReference>
<dbReference type="RefSeq" id="WP_380079117.1">
    <property type="nucleotide sequence ID" value="NZ_JBHSGO010000186.1"/>
</dbReference>
<proteinExistence type="predicted"/>
<evidence type="ECO:0000313" key="3">
    <source>
        <dbReference type="Proteomes" id="UP001596020"/>
    </source>
</evidence>
<feature type="coiled-coil region" evidence="1">
    <location>
        <begin position="85"/>
        <end position="189"/>
    </location>
</feature>
<gene>
    <name evidence="2" type="ORF">ACFO3G_06475</name>
</gene>
<protein>
    <recommendedName>
        <fullName evidence="4">Lipoprotein</fullName>
    </recommendedName>
</protein>